<keyword evidence="7" id="KW-1185">Reference proteome</keyword>
<dbReference type="InterPro" id="IPR016064">
    <property type="entry name" value="NAD/diacylglycerol_kinase_sf"/>
</dbReference>
<feature type="domain" description="DAGKc" evidence="5">
    <location>
        <begin position="1"/>
        <end position="130"/>
    </location>
</feature>
<dbReference type="Gene3D" id="3.40.50.10330">
    <property type="entry name" value="Probable inorganic polyphosphate/atp-NAD kinase, domain 1"/>
    <property type="match status" value="1"/>
</dbReference>
<evidence type="ECO:0000313" key="6">
    <source>
        <dbReference type="EMBL" id="QOY88281.1"/>
    </source>
</evidence>
<dbReference type="AlphaFoldDB" id="A0A7S7SLC2"/>
<dbReference type="PANTHER" id="PTHR12358:SF106">
    <property type="entry name" value="LIPID KINASE YEGS"/>
    <property type="match status" value="1"/>
</dbReference>
<dbReference type="GO" id="GO:0005524">
    <property type="term" value="F:ATP binding"/>
    <property type="evidence" value="ECO:0007669"/>
    <property type="project" value="UniProtKB-KW"/>
</dbReference>
<organism evidence="6 7">
    <name type="scientific">Paludibaculum fermentans</name>
    <dbReference type="NCBI Taxonomy" id="1473598"/>
    <lineage>
        <taxon>Bacteria</taxon>
        <taxon>Pseudomonadati</taxon>
        <taxon>Acidobacteriota</taxon>
        <taxon>Terriglobia</taxon>
        <taxon>Bryobacterales</taxon>
        <taxon>Bryobacteraceae</taxon>
        <taxon>Paludibaculum</taxon>
    </lineage>
</organism>
<proteinExistence type="predicted"/>
<reference evidence="6 7" key="1">
    <citation type="submission" date="2020-10" db="EMBL/GenBank/DDBJ databases">
        <title>Complete genome sequence of Paludibaculum fermentans P105T, a facultatively anaerobic acidobacterium capable of dissimilatory Fe(III) reduction.</title>
        <authorList>
            <person name="Dedysh S.N."/>
            <person name="Beletsky A.V."/>
            <person name="Kulichevskaya I.S."/>
            <person name="Mardanov A.V."/>
            <person name="Ravin N.V."/>
        </authorList>
    </citation>
    <scope>NUCLEOTIDE SEQUENCE [LARGE SCALE GENOMIC DNA]</scope>
    <source>
        <strain evidence="6 7">P105</strain>
    </source>
</reference>
<evidence type="ECO:0000313" key="7">
    <source>
        <dbReference type="Proteomes" id="UP000593892"/>
    </source>
</evidence>
<dbReference type="PANTHER" id="PTHR12358">
    <property type="entry name" value="SPHINGOSINE KINASE"/>
    <property type="match status" value="1"/>
</dbReference>
<keyword evidence="2" id="KW-0547">Nucleotide-binding</keyword>
<accession>A0A7S7SLC2</accession>
<keyword evidence="4" id="KW-0067">ATP-binding</keyword>
<dbReference type="InterPro" id="IPR045540">
    <property type="entry name" value="YegS/DAGK_C"/>
</dbReference>
<evidence type="ECO:0000259" key="5">
    <source>
        <dbReference type="PROSITE" id="PS50146"/>
    </source>
</evidence>
<dbReference type="InterPro" id="IPR001206">
    <property type="entry name" value="Diacylglycerol_kinase_cat_dom"/>
</dbReference>
<dbReference type="Pfam" id="PF19279">
    <property type="entry name" value="YegS_C"/>
    <property type="match status" value="1"/>
</dbReference>
<keyword evidence="3" id="KW-0418">Kinase</keyword>
<dbReference type="Pfam" id="PF00781">
    <property type="entry name" value="DAGK_cat"/>
    <property type="match status" value="1"/>
</dbReference>
<evidence type="ECO:0000256" key="2">
    <source>
        <dbReference type="ARBA" id="ARBA00022741"/>
    </source>
</evidence>
<dbReference type="GO" id="GO:0005886">
    <property type="term" value="C:plasma membrane"/>
    <property type="evidence" value="ECO:0007669"/>
    <property type="project" value="TreeGrafter"/>
</dbReference>
<dbReference type="RefSeq" id="WP_194449944.1">
    <property type="nucleotide sequence ID" value="NZ_CP063849.1"/>
</dbReference>
<dbReference type="GO" id="GO:0016301">
    <property type="term" value="F:kinase activity"/>
    <property type="evidence" value="ECO:0007669"/>
    <property type="project" value="UniProtKB-KW"/>
</dbReference>
<dbReference type="Proteomes" id="UP000593892">
    <property type="component" value="Chromosome"/>
</dbReference>
<dbReference type="SUPFAM" id="SSF111331">
    <property type="entry name" value="NAD kinase/diacylglycerol kinase-like"/>
    <property type="match status" value="1"/>
</dbReference>
<dbReference type="KEGG" id="pfer:IRI77_37050"/>
<evidence type="ECO:0000256" key="3">
    <source>
        <dbReference type="ARBA" id="ARBA00022777"/>
    </source>
</evidence>
<dbReference type="InterPro" id="IPR017438">
    <property type="entry name" value="ATP-NAD_kinase_N"/>
</dbReference>
<dbReference type="PROSITE" id="PS50146">
    <property type="entry name" value="DAGK"/>
    <property type="match status" value="1"/>
</dbReference>
<keyword evidence="1" id="KW-0808">Transferase</keyword>
<dbReference type="EMBL" id="CP063849">
    <property type="protein sequence ID" value="QOY88281.1"/>
    <property type="molecule type" value="Genomic_DNA"/>
</dbReference>
<evidence type="ECO:0000256" key="1">
    <source>
        <dbReference type="ARBA" id="ARBA00022679"/>
    </source>
</evidence>
<name>A0A7S7SLC2_PALFE</name>
<protein>
    <recommendedName>
        <fullName evidence="5">DAGKc domain-containing protein</fullName>
    </recommendedName>
</protein>
<dbReference type="InterPro" id="IPR050187">
    <property type="entry name" value="Lipid_Phosphate_FormReg"/>
</dbReference>
<evidence type="ECO:0000256" key="4">
    <source>
        <dbReference type="ARBA" id="ARBA00022840"/>
    </source>
</evidence>
<gene>
    <name evidence="6" type="ORF">IRI77_37050</name>
</gene>
<dbReference type="Gene3D" id="2.60.200.40">
    <property type="match status" value="1"/>
</dbReference>
<sequence length="305" mass="32723">MASLVYNPVAGKLFRRPQMIAEAQRLLEPHVGTIRLCPTTGPDTAGPIARKAIDEGSNLVFVAGGDGTINEVIAGMAGLQVPLGILPAGTANVLGMETGIGGNLVRAATRFQDLEPATISLGRMTAPGKPARYFACMAGVGLDARIVRMVSPEFKRRWGKLSYWEGGFAQVGKKLPEFDVVMDGKRSRCSFALVSRVRNYGGDLEIARHANLLSDQFAVVLFEGPSSFRYLKYFSGVLFNSLKGMKGVTVAHARSLQLEANGSTPIDVQVDGEYAGVAPVSLDIAPERVRLLLPRGFIQKMSSGR</sequence>
<dbReference type="SMART" id="SM00046">
    <property type="entry name" value="DAGKc"/>
    <property type="match status" value="1"/>
</dbReference>